<evidence type="ECO:0000256" key="1">
    <source>
        <dbReference type="ARBA" id="ARBA00023015"/>
    </source>
</evidence>
<dbReference type="InterPro" id="IPR036390">
    <property type="entry name" value="WH_DNA-bd_sf"/>
</dbReference>
<name>A0A1Y6D419_9GAMM</name>
<dbReference type="InterPro" id="IPR023187">
    <property type="entry name" value="Tscrpt_reg_MarR-type_CS"/>
</dbReference>
<evidence type="ECO:0000259" key="4">
    <source>
        <dbReference type="PROSITE" id="PS50995"/>
    </source>
</evidence>
<keyword evidence="1" id="KW-0805">Transcription regulation</keyword>
<evidence type="ECO:0000256" key="3">
    <source>
        <dbReference type="ARBA" id="ARBA00023163"/>
    </source>
</evidence>
<dbReference type="PANTHER" id="PTHR33164:SF43">
    <property type="entry name" value="HTH-TYPE TRANSCRIPTIONAL REPRESSOR YETL"/>
    <property type="match status" value="1"/>
</dbReference>
<dbReference type="GO" id="GO:0003677">
    <property type="term" value="F:DNA binding"/>
    <property type="evidence" value="ECO:0007669"/>
    <property type="project" value="UniProtKB-KW"/>
</dbReference>
<dbReference type="InterPro" id="IPR000835">
    <property type="entry name" value="HTH_MarR-typ"/>
</dbReference>
<accession>A0A1Y6D419</accession>
<dbReference type="RefSeq" id="WP_217807377.1">
    <property type="nucleotide sequence ID" value="NZ_FXAM01000002.1"/>
</dbReference>
<evidence type="ECO:0000313" key="5">
    <source>
        <dbReference type="EMBL" id="SMF97356.1"/>
    </source>
</evidence>
<dbReference type="SUPFAM" id="SSF46785">
    <property type="entry name" value="Winged helix' DNA-binding domain"/>
    <property type="match status" value="1"/>
</dbReference>
<dbReference type="PROSITE" id="PS01117">
    <property type="entry name" value="HTH_MARR_1"/>
    <property type="match status" value="1"/>
</dbReference>
<dbReference type="EMBL" id="FXAM01000002">
    <property type="protein sequence ID" value="SMF97356.1"/>
    <property type="molecule type" value="Genomic_DNA"/>
</dbReference>
<dbReference type="STRING" id="1760988.SAMN02949497_0380"/>
<protein>
    <submittedName>
        <fullName evidence="5">DNA-binding transcriptional regulator, MarR family</fullName>
    </submittedName>
</protein>
<organism evidence="5 6">
    <name type="scientific">Methylomagnum ishizawai</name>
    <dbReference type="NCBI Taxonomy" id="1760988"/>
    <lineage>
        <taxon>Bacteria</taxon>
        <taxon>Pseudomonadati</taxon>
        <taxon>Pseudomonadota</taxon>
        <taxon>Gammaproteobacteria</taxon>
        <taxon>Methylococcales</taxon>
        <taxon>Methylococcaceae</taxon>
        <taxon>Methylomagnum</taxon>
    </lineage>
</organism>
<dbReference type="SMART" id="SM00347">
    <property type="entry name" value="HTH_MARR"/>
    <property type="match status" value="1"/>
</dbReference>
<keyword evidence="3" id="KW-0804">Transcription</keyword>
<dbReference type="InterPro" id="IPR039422">
    <property type="entry name" value="MarR/SlyA-like"/>
</dbReference>
<proteinExistence type="predicted"/>
<dbReference type="AlphaFoldDB" id="A0A1Y6D419"/>
<gene>
    <name evidence="5" type="ORF">SAMN02949497_0380</name>
</gene>
<dbReference type="GO" id="GO:0003700">
    <property type="term" value="F:DNA-binding transcription factor activity"/>
    <property type="evidence" value="ECO:0007669"/>
    <property type="project" value="InterPro"/>
</dbReference>
<keyword evidence="6" id="KW-1185">Reference proteome</keyword>
<dbReference type="Gene3D" id="1.10.10.10">
    <property type="entry name" value="Winged helix-like DNA-binding domain superfamily/Winged helix DNA-binding domain"/>
    <property type="match status" value="1"/>
</dbReference>
<dbReference type="Pfam" id="PF01047">
    <property type="entry name" value="MarR"/>
    <property type="match status" value="1"/>
</dbReference>
<dbReference type="PRINTS" id="PR00598">
    <property type="entry name" value="HTHMARR"/>
</dbReference>
<dbReference type="PROSITE" id="PS50995">
    <property type="entry name" value="HTH_MARR_2"/>
    <property type="match status" value="1"/>
</dbReference>
<dbReference type="GO" id="GO:0006950">
    <property type="term" value="P:response to stress"/>
    <property type="evidence" value="ECO:0007669"/>
    <property type="project" value="TreeGrafter"/>
</dbReference>
<feature type="domain" description="HTH marR-type" evidence="4">
    <location>
        <begin position="21"/>
        <end position="153"/>
    </location>
</feature>
<sequence length="185" mass="20757">MDIDNGKQAGLSGQEEPVLWPHEALKRFRMIFRAVQQHTQWVESCTGVTCAQLWVMFEISRNPGLNVSELARVMAIHPSTVSNLLPRLEKKSLIRRERTPSDQRVVRLYLTETGQTLVDEAPDPKRGLLQHALFELSEPALKALTENLDGLVDAMRIPEDQAAMQPLAVRSTPPRKSGSVLNLDV</sequence>
<evidence type="ECO:0000256" key="2">
    <source>
        <dbReference type="ARBA" id="ARBA00023125"/>
    </source>
</evidence>
<evidence type="ECO:0000313" key="6">
    <source>
        <dbReference type="Proteomes" id="UP000192923"/>
    </source>
</evidence>
<dbReference type="Proteomes" id="UP000192923">
    <property type="component" value="Unassembled WGS sequence"/>
</dbReference>
<dbReference type="PANTHER" id="PTHR33164">
    <property type="entry name" value="TRANSCRIPTIONAL REGULATOR, MARR FAMILY"/>
    <property type="match status" value="1"/>
</dbReference>
<keyword evidence="2 5" id="KW-0238">DNA-binding</keyword>
<reference evidence="5 6" key="1">
    <citation type="submission" date="2016-12" db="EMBL/GenBank/DDBJ databases">
        <authorList>
            <person name="Song W.-J."/>
            <person name="Kurnit D.M."/>
        </authorList>
    </citation>
    <scope>NUCLEOTIDE SEQUENCE [LARGE SCALE GENOMIC DNA]</scope>
    <source>
        <strain evidence="5 6">175</strain>
    </source>
</reference>
<dbReference type="InterPro" id="IPR036388">
    <property type="entry name" value="WH-like_DNA-bd_sf"/>
</dbReference>